<dbReference type="OrthoDB" id="10261598at2759"/>
<dbReference type="PANTHER" id="PTHR10858:SF23">
    <property type="entry name" value="DEOXYRIBONUCLEASE II"/>
    <property type="match status" value="1"/>
</dbReference>
<dbReference type="CDD" id="cd09120">
    <property type="entry name" value="PLDc_DNaseII_1"/>
    <property type="match status" value="2"/>
</dbReference>
<dbReference type="RefSeq" id="XP_022085270.1">
    <property type="nucleotide sequence ID" value="XM_022229578.1"/>
</dbReference>
<name>A0A8B7XZ09_ACAPL</name>
<evidence type="ECO:0000256" key="2">
    <source>
        <dbReference type="ARBA" id="ARBA00022801"/>
    </source>
</evidence>
<dbReference type="CDD" id="cd09121">
    <property type="entry name" value="PLDc_DNaseII_2"/>
    <property type="match status" value="2"/>
</dbReference>
<keyword evidence="3" id="KW-1133">Transmembrane helix</keyword>
<keyword evidence="3" id="KW-0812">Transmembrane</keyword>
<proteinExistence type="inferred from homology"/>
<organism evidence="5 6">
    <name type="scientific">Acanthaster planci</name>
    <name type="common">Crown-of-thorns starfish</name>
    <dbReference type="NCBI Taxonomy" id="133434"/>
    <lineage>
        <taxon>Eukaryota</taxon>
        <taxon>Metazoa</taxon>
        <taxon>Echinodermata</taxon>
        <taxon>Eleutherozoa</taxon>
        <taxon>Asterozoa</taxon>
        <taxon>Asteroidea</taxon>
        <taxon>Valvatacea</taxon>
        <taxon>Valvatida</taxon>
        <taxon>Acanthasteridae</taxon>
        <taxon>Acanthaster</taxon>
    </lineage>
</organism>
<dbReference type="KEGG" id="aplc:110976371"/>
<evidence type="ECO:0000256" key="4">
    <source>
        <dbReference type="SAM" id="SignalP"/>
    </source>
</evidence>
<evidence type="ECO:0000256" key="1">
    <source>
        <dbReference type="ARBA" id="ARBA00007527"/>
    </source>
</evidence>
<feature type="signal peptide" evidence="4">
    <location>
        <begin position="1"/>
        <end position="26"/>
    </location>
</feature>
<evidence type="ECO:0000256" key="3">
    <source>
        <dbReference type="SAM" id="Phobius"/>
    </source>
</evidence>
<gene>
    <name evidence="6" type="primary">LOC110976371</name>
</gene>
<dbReference type="GO" id="GO:0006309">
    <property type="term" value="P:apoptotic DNA fragmentation"/>
    <property type="evidence" value="ECO:0007669"/>
    <property type="project" value="TreeGrafter"/>
</dbReference>
<dbReference type="PANTHER" id="PTHR10858">
    <property type="entry name" value="DEOXYRIBONUCLEASE II"/>
    <property type="match status" value="1"/>
</dbReference>
<feature type="chain" id="PRO_5034357025" evidence="4">
    <location>
        <begin position="27"/>
        <end position="814"/>
    </location>
</feature>
<dbReference type="Proteomes" id="UP000694845">
    <property type="component" value="Unplaced"/>
</dbReference>
<protein>
    <submittedName>
        <fullName evidence="6">Uncharacterized protein LOC110976371</fullName>
    </submittedName>
</protein>
<feature type="transmembrane region" description="Helical" evidence="3">
    <location>
        <begin position="419"/>
        <end position="441"/>
    </location>
</feature>
<evidence type="ECO:0000313" key="5">
    <source>
        <dbReference type="Proteomes" id="UP000694845"/>
    </source>
</evidence>
<dbReference type="Pfam" id="PF03265">
    <property type="entry name" value="DNase_II"/>
    <property type="match status" value="2"/>
</dbReference>
<keyword evidence="5" id="KW-1185">Reference proteome</keyword>
<dbReference type="InterPro" id="IPR004947">
    <property type="entry name" value="DNase_II"/>
</dbReference>
<evidence type="ECO:0000313" key="6">
    <source>
        <dbReference type="RefSeq" id="XP_022085270.1"/>
    </source>
</evidence>
<comment type="similarity">
    <text evidence="1">Belongs to the DNase II family.</text>
</comment>
<reference evidence="6" key="1">
    <citation type="submission" date="2025-08" db="UniProtKB">
        <authorList>
            <consortium name="RefSeq"/>
        </authorList>
    </citation>
    <scope>IDENTIFICATION</scope>
</reference>
<dbReference type="GO" id="GO:0004531">
    <property type="term" value="F:deoxyribonuclease II activity"/>
    <property type="evidence" value="ECO:0007669"/>
    <property type="project" value="InterPro"/>
</dbReference>
<keyword evidence="3" id="KW-0472">Membrane</keyword>
<accession>A0A8B7XZ09</accession>
<keyword evidence="4" id="KW-0732">Signal</keyword>
<sequence length="814" mass="91688">MCSSVIMFTLLAVTVLTVIMVGTSYAAVTCMDANGKPVDWFIVYKLPRDSNSQILQVRDGCGQMYMDANNPVLKLSSAWISDTDHAIAYTLKQIYQNHASQDVAYLLYNDELPNSKAKTSTHGHTKGDLAFDATSGFWLVHSTPRFPNNSSMTYSWPESAQIYGQAFLCVTYGYDQFEEIGQQLMYNYPWIYDFNLPSELVSHTPSISRVAHKEHVTSPPWNRTATLTSRAGQRFISFAKASNFGKDLYAGWLAPYFNSTLYVETWQNGPGNMNSSCVKGRNVNNIKNLNLAGGEAFKNSKDHSKWAVTTKSGLAWTCIGDINRQCHQEFRGGGTVCFQNAAVNKVFHDSVTGIQQCPQPQTFCCLPNTHRDFLEMEGGIRTYSGSWLIKFRTILEFGKGLNYNTDRTTARKWKADKVFMMHSSVMVFILLAVTVFTTILVGTSEAEVTCLDANGKPVDWFIVYKLPRDSQGQTSQVREGYAQMYMDVNNPILKLSDVWLNATDQAIAYTLQQIYQNYGSQKLAYLMYNDQPPDEVPKWRCGHSKGDLAFDGTSGFWLVHSIPKFPLPSSEYYNWPSNARRFGQQLLCVTFRYNQFEKVGQQLKYNNPWVYDANLPSGLVNHTPSIRDVVNKQHITSPPWNRALDLTSKAGRKFVSFAKAGKFGKDLYADWLAPYFNSDLYVETWQRLGKNMNSSCVGGLDVYNVKHLNLADGEDFGNCQDHSKWAVTIKPGLEWTCIGDINRQFTQERRGGGTLCLQNAAVSLPLMASVDSGWYTAYLNFLYPHLKATIGQTMPNVMARHCCVLPSNTTSLKK</sequence>
<dbReference type="GeneID" id="110976371"/>
<keyword evidence="2" id="KW-0378">Hydrolase</keyword>
<dbReference type="AlphaFoldDB" id="A0A8B7XZ09"/>
<dbReference type="OMA" id="NMNSSCV"/>